<evidence type="ECO:0000256" key="6">
    <source>
        <dbReference type="ARBA" id="ARBA00023136"/>
    </source>
</evidence>
<keyword evidence="10" id="KW-1185">Reference proteome</keyword>
<dbReference type="PANTHER" id="PTHR30489">
    <property type="entry name" value="LIPOPROTEIN-RELEASING SYSTEM TRANSMEMBRANE PROTEIN LOLE"/>
    <property type="match status" value="1"/>
</dbReference>
<dbReference type="Pfam" id="PF02687">
    <property type="entry name" value="FtsX"/>
    <property type="match status" value="2"/>
</dbReference>
<proteinExistence type="inferred from homology"/>
<feature type="transmembrane region" description="Helical" evidence="7">
    <location>
        <begin position="314"/>
        <end position="338"/>
    </location>
</feature>
<dbReference type="RefSeq" id="WP_110022095.1">
    <property type="nucleotide sequence ID" value="NZ_PDNZ01000001.1"/>
</dbReference>
<feature type="transmembrane region" description="Helical" evidence="7">
    <location>
        <begin position="752"/>
        <end position="774"/>
    </location>
</feature>
<feature type="transmembrane region" description="Helical" evidence="7">
    <location>
        <begin position="430"/>
        <end position="454"/>
    </location>
</feature>
<evidence type="ECO:0000256" key="2">
    <source>
        <dbReference type="ARBA" id="ARBA00005236"/>
    </source>
</evidence>
<evidence type="ECO:0000256" key="4">
    <source>
        <dbReference type="ARBA" id="ARBA00022692"/>
    </source>
</evidence>
<dbReference type="InterPro" id="IPR003838">
    <property type="entry name" value="ABC3_permease_C"/>
</dbReference>
<dbReference type="EMBL" id="PDNZ01000001">
    <property type="protein sequence ID" value="PWW83213.1"/>
    <property type="molecule type" value="Genomic_DNA"/>
</dbReference>
<evidence type="ECO:0000256" key="5">
    <source>
        <dbReference type="ARBA" id="ARBA00022989"/>
    </source>
</evidence>
<evidence type="ECO:0000256" key="3">
    <source>
        <dbReference type="ARBA" id="ARBA00022475"/>
    </source>
</evidence>
<protein>
    <submittedName>
        <fullName evidence="9">ABC transporter permease</fullName>
    </submittedName>
</protein>
<dbReference type="PANTHER" id="PTHR30489:SF0">
    <property type="entry name" value="LIPOPROTEIN-RELEASING SYSTEM TRANSMEMBRANE PROTEIN LOLE"/>
    <property type="match status" value="1"/>
</dbReference>
<feature type="domain" description="ABC3 transporter permease C-terminal" evidence="8">
    <location>
        <begin position="269"/>
        <end position="389"/>
    </location>
</feature>
<evidence type="ECO:0000256" key="7">
    <source>
        <dbReference type="SAM" id="Phobius"/>
    </source>
</evidence>
<gene>
    <name evidence="9" type="ORF">CR164_01235</name>
</gene>
<evidence type="ECO:0000256" key="1">
    <source>
        <dbReference type="ARBA" id="ARBA00004651"/>
    </source>
</evidence>
<keyword evidence="3" id="KW-1003">Cell membrane</keyword>
<evidence type="ECO:0000313" key="10">
    <source>
        <dbReference type="Proteomes" id="UP000246278"/>
    </source>
</evidence>
<feature type="transmembrane region" description="Helical" evidence="7">
    <location>
        <begin position="20"/>
        <end position="39"/>
    </location>
</feature>
<dbReference type="AlphaFoldDB" id="A0A317T905"/>
<comment type="similarity">
    <text evidence="2">Belongs to the ABC-4 integral membrane protein family. LolC/E subfamily.</text>
</comment>
<name>A0A317T905_9CHLB</name>
<organism evidence="9 10">
    <name type="scientific">Prosthecochloris marina</name>
    <dbReference type="NCBI Taxonomy" id="2017681"/>
    <lineage>
        <taxon>Bacteria</taxon>
        <taxon>Pseudomonadati</taxon>
        <taxon>Chlorobiota</taxon>
        <taxon>Chlorobiia</taxon>
        <taxon>Chlorobiales</taxon>
        <taxon>Chlorobiaceae</taxon>
        <taxon>Prosthecochloris</taxon>
    </lineage>
</organism>
<dbReference type="GO" id="GO:0044874">
    <property type="term" value="P:lipoprotein localization to outer membrane"/>
    <property type="evidence" value="ECO:0007669"/>
    <property type="project" value="TreeGrafter"/>
</dbReference>
<comment type="caution">
    <text evidence="9">The sequence shown here is derived from an EMBL/GenBank/DDBJ whole genome shotgun (WGS) entry which is preliminary data.</text>
</comment>
<keyword evidence="4 7" id="KW-0812">Transmembrane</keyword>
<dbReference type="Proteomes" id="UP000246278">
    <property type="component" value="Unassembled WGS sequence"/>
</dbReference>
<keyword evidence="5 7" id="KW-1133">Transmembrane helix</keyword>
<dbReference type="InterPro" id="IPR051447">
    <property type="entry name" value="Lipoprotein-release_system"/>
</dbReference>
<feature type="domain" description="ABC3 transporter permease C-terminal" evidence="8">
    <location>
        <begin position="661"/>
        <end position="770"/>
    </location>
</feature>
<keyword evidence="6 7" id="KW-0472">Membrane</keyword>
<evidence type="ECO:0000313" key="9">
    <source>
        <dbReference type="EMBL" id="PWW83213.1"/>
    </source>
</evidence>
<dbReference type="PROSITE" id="PS51257">
    <property type="entry name" value="PROKAR_LIPOPROTEIN"/>
    <property type="match status" value="1"/>
</dbReference>
<feature type="transmembrane region" description="Helical" evidence="7">
    <location>
        <begin position="362"/>
        <end position="385"/>
    </location>
</feature>
<feature type="transmembrane region" description="Helical" evidence="7">
    <location>
        <begin position="703"/>
        <end position="732"/>
    </location>
</feature>
<feature type="transmembrane region" description="Helical" evidence="7">
    <location>
        <begin position="263"/>
        <end position="286"/>
    </location>
</feature>
<evidence type="ECO:0000259" key="8">
    <source>
        <dbReference type="Pfam" id="PF02687"/>
    </source>
</evidence>
<accession>A0A317T905</accession>
<dbReference type="GO" id="GO:0098797">
    <property type="term" value="C:plasma membrane protein complex"/>
    <property type="evidence" value="ECO:0007669"/>
    <property type="project" value="TreeGrafter"/>
</dbReference>
<reference evidence="10" key="1">
    <citation type="submission" date="2017-10" db="EMBL/GenBank/DDBJ databases">
        <authorList>
            <person name="Gaisin V.A."/>
            <person name="Rysina M.S."/>
            <person name="Grouzdev D.S."/>
        </authorList>
    </citation>
    <scope>NUCLEOTIDE SEQUENCE [LARGE SCALE GENOMIC DNA]</scope>
    <source>
        <strain evidence="10">V1</strain>
    </source>
</reference>
<comment type="subcellular location">
    <subcellularLocation>
        <location evidence="1">Cell membrane</location>
        <topology evidence="1">Multi-pass membrane protein</topology>
    </subcellularLocation>
</comment>
<sequence>MKQLNRKLLRELLRMKSQMLAVAAVVACGISVFVSMSSVEYSLRETKVRYYSDYRFADVFMQAKRAPEVMLENVRDIRGVAAVRSRIVADVTLDVPGLNEPASGRLVSMPDRKRPVLNDVFLREGRYMEAGHPEEVIASETFMEANGLQIGDRVGAVINGRWKELVIVGKGLSPEYIYEVQPGAFFPDNRRFGVFWMSRDALEAALDMTGAFNDLSLTLAHGASEKDVIQRLDDMFSRYGSLGAYGRSEQLSDRFISDEIKQVGMQITVLPTIFLAVAVFLLNIVLKRLVSTQRDQIAVMKAVGYTNEEVGLHYLGFAMVPVGIGAVAGTALGVWLGLGLTKVYEGFYNFAELIYYFRFEEVALSVLLSAGAALVGALSAVSQAVSLPPAEAMRPEAPVVYKPGVLDRKEFQKKIPVSVRIIVRNLERRIWKAAISVLMIAFAVAILIAGRYGYDAVNHIMLVEFNEKHREDLTVIFNESRPYSVQYDLASLDGVLEQEFYREEPARLVYEHRSRRQSITGLKTSNGLKRLVDAQKRQFQLPESGLLVTSTLADVLGISPGDTLTVEFLQGKRRTVRVPVGGVIDELLGLSAYMRIEELDRLTEERGIVSAAYLKIDEAKSEKLFADFKEMPGVAGTSMLKAMLESFEELIAQSTTASTVIFTTFASILAFAVVYNGARISLSERARELSSLRVLGLTRHEIAVILLGEQAILTIIAIPVGFLIGIGLSVLLALGLSSELYRMPVVFSNFNFIFALIVIVVVAVFSGLMVNFRLNRLDLIAVLKTRE</sequence>
<feature type="transmembrane region" description="Helical" evidence="7">
    <location>
        <begin position="660"/>
        <end position="682"/>
    </location>
</feature>
<dbReference type="OrthoDB" id="5137249at2"/>